<accession>A0A8H5V2B6</accession>
<dbReference type="Pfam" id="PF03534">
    <property type="entry name" value="SpvB"/>
    <property type="match status" value="1"/>
</dbReference>
<evidence type="ECO:0000256" key="6">
    <source>
        <dbReference type="SAM" id="Phobius"/>
    </source>
</evidence>
<evidence type="ECO:0000259" key="9">
    <source>
        <dbReference type="Pfam" id="PF25023"/>
    </source>
</evidence>
<evidence type="ECO:0000313" key="11">
    <source>
        <dbReference type="Proteomes" id="UP000544095"/>
    </source>
</evidence>
<dbReference type="SUPFAM" id="SSF51735">
    <property type="entry name" value="NAD(P)-binding Rossmann-fold domains"/>
    <property type="match status" value="1"/>
</dbReference>
<comment type="caution">
    <text evidence="10">The sequence shown here is derived from an EMBL/GenBank/DDBJ whole genome shotgun (WGS) entry which is preliminary data.</text>
</comment>
<evidence type="ECO:0000313" key="10">
    <source>
        <dbReference type="EMBL" id="KAF5605719.1"/>
    </source>
</evidence>
<dbReference type="NCBIfam" id="TIGR01643">
    <property type="entry name" value="YD_repeat_2x"/>
    <property type="match status" value="1"/>
</dbReference>
<dbReference type="GO" id="GO:0051287">
    <property type="term" value="F:NAD binding"/>
    <property type="evidence" value="ECO:0007669"/>
    <property type="project" value="InterPro"/>
</dbReference>
<feature type="transmembrane region" description="Helical" evidence="6">
    <location>
        <begin position="1921"/>
        <end position="1944"/>
    </location>
</feature>
<dbReference type="SUPFAM" id="SSF48179">
    <property type="entry name" value="6-phosphogluconate dehydrogenase C-terminal domain-like"/>
    <property type="match status" value="1"/>
</dbReference>
<evidence type="ECO:0000259" key="7">
    <source>
        <dbReference type="Pfam" id="PF03446"/>
    </source>
</evidence>
<sequence length="2382" mass="259944">MPLHESQSAVDRPVGKADADSAGLARYSLKIQVPPGPGQGNEPQLSLQYCHGCPNGSLGLGWALGGLSCIRKTPSSLAYDGANTPPSNYVRFESKLSLDEVELLNIKGEYGSQDAEYTTEIDDLGQTVSHFDQGFLVRDCLGFRKEYGTTQDSRVGESGEIREWRLKTQIDRHGNAMTFTYAMNPRDGSSEDFNTCYLTEVRYSSNIKTGHPAARIVKLEYTSRPDPIVQTAQGVKALWASLLKAIRIGVIRDSNAIFERSYELAYMTHPNTGDSCLEAVTETAGSGENGIRLLPHRFGYMAGLSSSSLFESGYPVVANLHQTVNNVALFVMNISGRGLPDIACLRWNQMTNSMSIKTYVAMTERNQSTKWIPSDGPGCQAPLPALNLREGFPSVLTPDLNGDGRSDLIIPYSDGSGMLRFCMSQSVGTGFSDYYTKTTRIPWTPESKFMTMDLTGYGTTDVVQISSDGEILSFRSFRSAIVDGKAVMYDGKPTRTSYDYAGTIDWFQLCHAKTGATSLVRVWAEDAGRGTSRILATTFSASQDSDSGSVFDHGKTSVLWKSARIGQKKIHVIPCDINADGVQDIVLATAEYQYDELCCEYTIFLGDGQGSFERHKDTVTRRIKSPIPLTLEEPGGFHMSNLNGSNYPSICYVYRERNKPSYCCLTVEGLANGLVGDLHLSSMEGNMPSKTMEIVATDLNGNGIGDWLFHTIENDQPRIVPFYNQRKMAGLLEWSIDPMGLKTNFSYGTLSDPDVYTPAVPWDDYKNDSSDSYPVLGAPNYVVTVIEHRNCEEVNSLPYQMTIKKKYTSATVSNKGRGWQSFGTIHTFNTPDDIEVIDDYHSNWPFTGQKKKSTTRPIGGTAMKTDTIGLEMRTQLRGPWKIYSTNKVLEQIDMLDEGLVSRSNINEYSYDEFGNVTSRHSFEKVHGRLTHESWQRFTYTSINGITGLLTSQKVSSSAANCNMSSFEQGDASFMVYKYEDTSANLLSESEWSTDVNAFATKIFKFDPHGNEVMTVDAAGLQISTTYDDKFKLFPIKMEMAGPGISSVHLTAFDEASGLPTAKMEEAGSLECCRLDPFGRILETRLQCSETTEGAVPTQGFLGQGPVVGDSTLLALLHKCHLSPFRAMQTQRQISAAGKAYITKRAFSISGLGANGRSESVELMDCVGRVHKQLVRHGDEPSVTAMFWDYDSAGHRIFETFPTSLEAPGNLDWIPDRSKGLTARFDALGRPTLFSRPAHGVGTHRVFTSTEYRDGSTKVTEKILRAPQADTPVKDATQLSITVKKYVQIDGKELVTEVTNENNLRSAFAYDVTGNMIMAVDPAGNKEHRTYNTKGNLTSMDNLYQNNKSSSAPVTYRYDVAGYLISESNGAGEVITFKRDAKGRPLEKKGQDGRTIIYSYTPENSEQPATVTIYTPASLESFESRYEFHYDSHGNETDRTLTLGDGKRFQTKLSYDWQGKVIEKVSPDGAVMKNTYHGDMMVSSILSGTTSTWNLRADLIKYNLAAQGPEKIDVRGTGISEAYEHEWNYDALGFPLSHSLQTGTKSLVQEHYKFNDLDQMSFKHEFVSGGTTEYSYNGRRLQCSLREDGTKASYEFDAAGNILTKDNMSISYSPGQVKGATATSPTFDILYDAAGRMTSRSTNGTTLAFDYDSFGRLRRYENREDGMAVDVFSDFSGATLHKRYSDGSSELRVDNDFSVFAAPDGSYTTQHKLLYEGFLAGIVSNKYESFESTRPLGNGHRAINLPFTDTKGNVTHFFKGESAEVKHKYTYDDFGMPLSEPSANHAMETTSNTYEGNSFDDLTGLLDFSGRWYDPLIGRFTSPDDILEMDYMIKTDGLNRYVFENNDPINHIDPTGHWSWSSILGVVIGSVMVIAAIGLTIATGGAAGILMGAVIGALASGGIAGIKYSVDHQDETDDLTFWGGFGMTFAINATIGAVTGALGAASAAGKGVEATARVVSKITFGSIVRNAAIGGLAGAVNELGNRFVSNTVYGTNYNYRDGIGEAFLTGAAIGGIVGVLGAVNWGTVLSRSWQGLKGVLGFAAKESSKSALKDGLKIAGKEVLKHGGKLGLGSMGLPMAANLQKHLKSTGAPDLLYYNRTISRGDSLKNLAAQPAPSAKDLVTSCDIIFLSLSDDSALESTLNSFIDSEGPGQLAGKVIADTSTVHPDSSAKAQARLNEKGAKFIASPVFGASPVAAQGKLLWIVAGPDDAVEKISPYLEGVMGRGVIRVGEDVRLSSKMKTAGNFITAGMMEVVAEAHVLAEKSGLGSKNLEALIEQQYGPLALSMSQRLTTGAYMPGRGDRPWSDLNLAIKDVGHGITLAEQSGARLEVAEVAIKHLKDAKQFSEAEGRPLDSSSMYGILRKEAGLSFETDLVKERDEKK</sequence>
<dbReference type="GO" id="GO:0005737">
    <property type="term" value="C:cytoplasm"/>
    <property type="evidence" value="ECO:0007669"/>
    <property type="project" value="InterPro"/>
</dbReference>
<dbReference type="Pfam" id="PF03446">
    <property type="entry name" value="NAD_binding_2"/>
    <property type="match status" value="1"/>
</dbReference>
<dbReference type="InterPro" id="IPR003284">
    <property type="entry name" value="Sal_SpvB"/>
</dbReference>
<dbReference type="InterPro" id="IPR036291">
    <property type="entry name" value="NAD(P)-bd_dom_sf"/>
</dbReference>
<feature type="domain" description="Teneurin-like YD-shell" evidence="9">
    <location>
        <begin position="1293"/>
        <end position="1681"/>
    </location>
</feature>
<dbReference type="PANTHER" id="PTHR43580">
    <property type="entry name" value="OXIDOREDUCTASE GLYR1-RELATED"/>
    <property type="match status" value="1"/>
</dbReference>
<dbReference type="InterPro" id="IPR006115">
    <property type="entry name" value="6PGDH_NADP-bd"/>
</dbReference>
<dbReference type="PANTHER" id="PTHR43580:SF8">
    <property type="entry name" value="6-PHOSPHOGLUCONATE DEHYDROGENASE NADP-BINDING DOMAIN-CONTAINING PROTEIN-RELATED"/>
    <property type="match status" value="1"/>
</dbReference>
<dbReference type="InterPro" id="IPR051265">
    <property type="entry name" value="HIBADH-related_NP60_sf"/>
</dbReference>
<dbReference type="Gene3D" id="3.40.50.720">
    <property type="entry name" value="NAD(P)-binding Rossmann-like Domain"/>
    <property type="match status" value="1"/>
</dbReference>
<evidence type="ECO:0000256" key="2">
    <source>
        <dbReference type="ARBA" id="ARBA00007598"/>
    </source>
</evidence>
<feature type="transmembrane region" description="Helical" evidence="6">
    <location>
        <begin position="1888"/>
        <end position="1909"/>
    </location>
</feature>
<comment type="similarity">
    <text evidence="2">Belongs to the HIBADH-related family. NP60 subfamily.</text>
</comment>
<organism evidence="10 11">
    <name type="scientific">Fusarium pseudoanthophilum</name>
    <dbReference type="NCBI Taxonomy" id="48495"/>
    <lineage>
        <taxon>Eukaryota</taxon>
        <taxon>Fungi</taxon>
        <taxon>Dikarya</taxon>
        <taxon>Ascomycota</taxon>
        <taxon>Pezizomycotina</taxon>
        <taxon>Sordariomycetes</taxon>
        <taxon>Hypocreomycetidae</taxon>
        <taxon>Hypocreales</taxon>
        <taxon>Nectriaceae</taxon>
        <taxon>Fusarium</taxon>
        <taxon>Fusarium fujikuroi species complex</taxon>
    </lineage>
</organism>
<dbReference type="Gene3D" id="2.180.10.10">
    <property type="entry name" value="RHS repeat-associated core"/>
    <property type="match status" value="2"/>
</dbReference>
<dbReference type="InterPro" id="IPR006530">
    <property type="entry name" value="YD"/>
</dbReference>
<dbReference type="InterPro" id="IPR029154">
    <property type="entry name" value="HIBADH-like_NADP-bd"/>
</dbReference>
<dbReference type="GO" id="GO:0005576">
    <property type="term" value="C:extracellular region"/>
    <property type="evidence" value="ECO:0007669"/>
    <property type="project" value="UniProtKB-SubCell"/>
</dbReference>
<dbReference type="EMBL" id="JAAOAR010000049">
    <property type="protein sequence ID" value="KAF5605719.1"/>
    <property type="molecule type" value="Genomic_DNA"/>
</dbReference>
<feature type="domain" description="6-phosphogluconate dehydrogenase NADP-binding" evidence="7">
    <location>
        <begin position="2068"/>
        <end position="2225"/>
    </location>
</feature>
<dbReference type="Proteomes" id="UP000544095">
    <property type="component" value="Unassembled WGS sequence"/>
</dbReference>
<dbReference type="Pfam" id="PF14833">
    <property type="entry name" value="NAD_binding_11"/>
    <property type="match status" value="1"/>
</dbReference>
<keyword evidence="5" id="KW-0843">Virulence</keyword>
<keyword evidence="6" id="KW-0472">Membrane</keyword>
<keyword evidence="11" id="KW-1185">Reference proteome</keyword>
<keyword evidence="6" id="KW-1133">Transmembrane helix</keyword>
<dbReference type="InterPro" id="IPR013328">
    <property type="entry name" value="6PGD_dom2"/>
</dbReference>
<reference evidence="10 11" key="1">
    <citation type="submission" date="2020-05" db="EMBL/GenBank/DDBJ databases">
        <title>Identification and distribution of gene clusters putatively required for synthesis of sphingolipid metabolism inhibitors in phylogenetically diverse species of the filamentous fungus Fusarium.</title>
        <authorList>
            <person name="Kim H.-S."/>
            <person name="Busman M."/>
            <person name="Brown D.W."/>
            <person name="Divon H."/>
            <person name="Uhlig S."/>
            <person name="Proctor R.H."/>
        </authorList>
    </citation>
    <scope>NUCLEOTIDE SEQUENCE [LARGE SCALE GENOMIC DNA]</scope>
    <source>
        <strain evidence="10 11">NRRL 25211</strain>
    </source>
</reference>
<evidence type="ECO:0000256" key="4">
    <source>
        <dbReference type="ARBA" id="ARBA00022737"/>
    </source>
</evidence>
<keyword evidence="3" id="KW-0964">Secreted</keyword>
<evidence type="ECO:0000256" key="3">
    <source>
        <dbReference type="ARBA" id="ARBA00022525"/>
    </source>
</evidence>
<name>A0A8H5V2B6_9HYPO</name>
<evidence type="ECO:0000256" key="1">
    <source>
        <dbReference type="ARBA" id="ARBA00004613"/>
    </source>
</evidence>
<comment type="subcellular location">
    <subcellularLocation>
        <location evidence="1">Secreted</location>
    </subcellularLocation>
</comment>
<feature type="transmembrane region" description="Helical" evidence="6">
    <location>
        <begin position="1857"/>
        <end position="1881"/>
    </location>
</feature>
<evidence type="ECO:0000256" key="5">
    <source>
        <dbReference type="ARBA" id="ARBA00023026"/>
    </source>
</evidence>
<keyword evidence="4" id="KW-0677">Repeat</keyword>
<feature type="domain" description="3-hydroxyisobutyrate dehydrogenase-like NAD-binding" evidence="8">
    <location>
        <begin position="2239"/>
        <end position="2359"/>
    </location>
</feature>
<dbReference type="InterPro" id="IPR022385">
    <property type="entry name" value="Rhs_assc_core"/>
</dbReference>
<keyword evidence="6" id="KW-0812">Transmembrane</keyword>
<protein>
    <submittedName>
        <fullName evidence="10">Virulence plasmid b</fullName>
    </submittedName>
</protein>
<dbReference type="NCBIfam" id="TIGR03696">
    <property type="entry name" value="Rhs_assc_core"/>
    <property type="match status" value="1"/>
</dbReference>
<dbReference type="SUPFAM" id="SSF69318">
    <property type="entry name" value="Integrin alpha N-terminal domain"/>
    <property type="match status" value="1"/>
</dbReference>
<dbReference type="InterPro" id="IPR056823">
    <property type="entry name" value="TEN-like_YD-shell"/>
</dbReference>
<proteinExistence type="inferred from homology"/>
<dbReference type="InterPro" id="IPR008927">
    <property type="entry name" value="6-PGluconate_DH-like_C_sf"/>
</dbReference>
<evidence type="ECO:0000259" key="8">
    <source>
        <dbReference type="Pfam" id="PF14833"/>
    </source>
</evidence>
<dbReference type="Gene3D" id="1.10.1040.10">
    <property type="entry name" value="N-(1-d-carboxylethyl)-l-norvaline Dehydrogenase, domain 2"/>
    <property type="match status" value="1"/>
</dbReference>
<gene>
    <name evidence="10" type="ORF">FPANT_1122</name>
</gene>
<feature type="domain" description="Teneurin-like YD-shell" evidence="9">
    <location>
        <begin position="1747"/>
        <end position="1848"/>
    </location>
</feature>
<dbReference type="Pfam" id="PF25023">
    <property type="entry name" value="TEN_YD-shell"/>
    <property type="match status" value="2"/>
</dbReference>
<dbReference type="InterPro" id="IPR028994">
    <property type="entry name" value="Integrin_alpha_N"/>
</dbReference>
<dbReference type="GO" id="GO:0050661">
    <property type="term" value="F:NADP binding"/>
    <property type="evidence" value="ECO:0007669"/>
    <property type="project" value="InterPro"/>
</dbReference>